<evidence type="ECO:0000256" key="1">
    <source>
        <dbReference type="ARBA" id="ARBA00022679"/>
    </source>
</evidence>
<gene>
    <name evidence="4" type="ORF">NE863_11085</name>
    <name evidence="5" type="ORF">P4B07_10940</name>
</gene>
<reference evidence="5 7" key="2">
    <citation type="submission" date="2023-03" db="EMBL/GenBank/DDBJ databases">
        <title>Comparative genome and transcriptome analysis combination mining strategies for increasing vitamin B12 production of Ensifer adhaerens strain.</title>
        <authorList>
            <person name="Yongheng L."/>
        </authorList>
    </citation>
    <scope>NUCLEOTIDE SEQUENCE [LARGE SCALE GENOMIC DNA]</scope>
    <source>
        <strain evidence="5 7">Casida A-T305</strain>
    </source>
</reference>
<dbReference type="CDD" id="cd04301">
    <property type="entry name" value="NAT_SF"/>
    <property type="match status" value="1"/>
</dbReference>
<dbReference type="InterPro" id="IPR051016">
    <property type="entry name" value="Diverse_Substrate_AcTransf"/>
</dbReference>
<dbReference type="EMBL" id="CP121308">
    <property type="protein sequence ID" value="WFP89094.1"/>
    <property type="molecule type" value="Genomic_DNA"/>
</dbReference>
<evidence type="ECO:0000313" key="7">
    <source>
        <dbReference type="Proteomes" id="UP001214094"/>
    </source>
</evidence>
<dbReference type="GeneID" id="29517600"/>
<reference evidence="4" key="1">
    <citation type="submission" date="2022-06" db="EMBL/GenBank/DDBJ databases">
        <title>Physiological and biochemical characterization and genomic elucidation of a strain of the genus Ensifer adhaerens M8 that combines arsenic oxidation and chromium reduction.</title>
        <authorList>
            <person name="Li X."/>
            <person name="Yu c."/>
        </authorList>
    </citation>
    <scope>NUCLEOTIDE SEQUENCE</scope>
    <source>
        <strain evidence="4">M8</strain>
    </source>
</reference>
<sequence>MTDKLHIRPIARTDYEQWLPLWDGYNAFYGRSGETALDPAITAMTWSRFFDAYEPVHALVAESEGRLIGLTHYLFHRSTTMIQPNCYLQDLFTNAEARGKGVGRALIEGVYEAARAVGAPRVYWMTHETNETAMTLYDKVAEKSGFLVYRKAV</sequence>
<proteinExistence type="predicted"/>
<dbReference type="PANTHER" id="PTHR10545:SF42">
    <property type="entry name" value="ACETYLTRANSFERASE"/>
    <property type="match status" value="1"/>
</dbReference>
<dbReference type="EMBL" id="CP098807">
    <property type="protein sequence ID" value="USJ21862.1"/>
    <property type="molecule type" value="Genomic_DNA"/>
</dbReference>
<dbReference type="Gene3D" id="3.40.630.30">
    <property type="match status" value="1"/>
</dbReference>
<dbReference type="Pfam" id="PF00583">
    <property type="entry name" value="Acetyltransf_1"/>
    <property type="match status" value="1"/>
</dbReference>
<evidence type="ECO:0000313" key="4">
    <source>
        <dbReference type="EMBL" id="USJ21862.1"/>
    </source>
</evidence>
<feature type="domain" description="N-acetyltransferase" evidence="3">
    <location>
        <begin position="5"/>
        <end position="153"/>
    </location>
</feature>
<dbReference type="PANTHER" id="PTHR10545">
    <property type="entry name" value="DIAMINE N-ACETYLTRANSFERASE"/>
    <property type="match status" value="1"/>
</dbReference>
<evidence type="ECO:0000313" key="5">
    <source>
        <dbReference type="EMBL" id="WFP89094.1"/>
    </source>
</evidence>
<dbReference type="Proteomes" id="UP001055460">
    <property type="component" value="Chromosome"/>
</dbReference>
<accession>A0A9Q9D8D1</accession>
<keyword evidence="2" id="KW-0012">Acyltransferase</keyword>
<evidence type="ECO:0000256" key="2">
    <source>
        <dbReference type="ARBA" id="ARBA00023315"/>
    </source>
</evidence>
<dbReference type="OrthoDB" id="9805924at2"/>
<dbReference type="RefSeq" id="WP_034792558.1">
    <property type="nucleotide sequence ID" value="NZ_CAXURO020000001.1"/>
</dbReference>
<name>A0A9Q9D8D1_ENSAD</name>
<keyword evidence="1" id="KW-0808">Transferase</keyword>
<keyword evidence="7" id="KW-1185">Reference proteome</keyword>
<dbReference type="AlphaFoldDB" id="A0A9Q9D8D1"/>
<dbReference type="GO" id="GO:0008080">
    <property type="term" value="F:N-acetyltransferase activity"/>
    <property type="evidence" value="ECO:0007669"/>
    <property type="project" value="TreeGrafter"/>
</dbReference>
<protein>
    <submittedName>
        <fullName evidence="4">GNAT family N-acetyltransferase</fullName>
    </submittedName>
</protein>
<dbReference type="Proteomes" id="UP001214094">
    <property type="component" value="Chromosome"/>
</dbReference>
<dbReference type="InterPro" id="IPR000182">
    <property type="entry name" value="GNAT_dom"/>
</dbReference>
<dbReference type="InterPro" id="IPR016181">
    <property type="entry name" value="Acyl_CoA_acyltransferase"/>
</dbReference>
<evidence type="ECO:0000313" key="6">
    <source>
        <dbReference type="Proteomes" id="UP001055460"/>
    </source>
</evidence>
<evidence type="ECO:0000259" key="3">
    <source>
        <dbReference type="PROSITE" id="PS51186"/>
    </source>
</evidence>
<dbReference type="PROSITE" id="PS51186">
    <property type="entry name" value="GNAT"/>
    <property type="match status" value="1"/>
</dbReference>
<dbReference type="SUPFAM" id="SSF55729">
    <property type="entry name" value="Acyl-CoA N-acyltransferases (Nat)"/>
    <property type="match status" value="1"/>
</dbReference>
<dbReference type="KEGG" id="eah:FA04_10760"/>
<organism evidence="4 6">
    <name type="scientific">Ensifer adhaerens</name>
    <name type="common">Sinorhizobium morelense</name>
    <dbReference type="NCBI Taxonomy" id="106592"/>
    <lineage>
        <taxon>Bacteria</taxon>
        <taxon>Pseudomonadati</taxon>
        <taxon>Pseudomonadota</taxon>
        <taxon>Alphaproteobacteria</taxon>
        <taxon>Hyphomicrobiales</taxon>
        <taxon>Rhizobiaceae</taxon>
        <taxon>Sinorhizobium/Ensifer group</taxon>
        <taxon>Ensifer</taxon>
    </lineage>
</organism>